<sequence length="245" mass="25926">MKAPTLAVVLCAAGASAFVGTPVVQPKACATTRRHSSSQPLNMAVIDTTKPPKLTKRPAKLKVIEEVKSLLESSSMVFSVPSSYISANQVVALRKDLPEGCTAKVVKNKLMRIASDGSEFAQLADVTTGENFWIFIEGEDNLAEPIKYVAEFAKQFDKDTPGWGGSPFKSGVFGGDVLDGPGVVAISKLPTKKELMQRLAIAVNSVPTKLGRSINLVPTKVGRAVKLAFAPEEDDAPEGDAAAAE</sequence>
<comment type="similarity">
    <text evidence="1">Belongs to the universal ribosomal protein uL10 family.</text>
</comment>
<keyword evidence="4" id="KW-0732">Signal</keyword>
<organism evidence="5 6">
    <name type="scientific">Ectocarpus siliculosus</name>
    <name type="common">Brown alga</name>
    <name type="synonym">Conferva siliculosa</name>
    <dbReference type="NCBI Taxonomy" id="2880"/>
    <lineage>
        <taxon>Eukaryota</taxon>
        <taxon>Sar</taxon>
        <taxon>Stramenopiles</taxon>
        <taxon>Ochrophyta</taxon>
        <taxon>PX clade</taxon>
        <taxon>Phaeophyceae</taxon>
        <taxon>Ectocarpales</taxon>
        <taxon>Ectocarpaceae</taxon>
        <taxon>Ectocarpus</taxon>
    </lineage>
</organism>
<dbReference type="Proteomes" id="UP000002630">
    <property type="component" value="Linkage Group LG26"/>
</dbReference>
<dbReference type="Pfam" id="PF00466">
    <property type="entry name" value="Ribosomal_L10"/>
    <property type="match status" value="1"/>
</dbReference>
<accession>D8LTB2</accession>
<dbReference type="InterPro" id="IPR001790">
    <property type="entry name" value="Ribosomal_uL10"/>
</dbReference>
<dbReference type="NCBIfam" id="NF000955">
    <property type="entry name" value="PRK00099.1-1"/>
    <property type="match status" value="1"/>
</dbReference>
<feature type="chain" id="PRO_5003117536" evidence="4">
    <location>
        <begin position="18"/>
        <end position="245"/>
    </location>
</feature>
<name>D8LTB2_ECTSI</name>
<dbReference type="Gene3D" id="3.30.70.1730">
    <property type="match status" value="1"/>
</dbReference>
<dbReference type="InterPro" id="IPR043141">
    <property type="entry name" value="Ribosomal_uL10-like_sf"/>
</dbReference>
<dbReference type="GO" id="GO:0005840">
    <property type="term" value="C:ribosome"/>
    <property type="evidence" value="ECO:0007669"/>
    <property type="project" value="UniProtKB-KW"/>
</dbReference>
<evidence type="ECO:0000256" key="1">
    <source>
        <dbReference type="ARBA" id="ARBA00008889"/>
    </source>
</evidence>
<dbReference type="EMBL" id="FN649751">
    <property type="protein sequence ID" value="CBN77983.1"/>
    <property type="molecule type" value="Genomic_DNA"/>
</dbReference>
<evidence type="ECO:0000256" key="3">
    <source>
        <dbReference type="ARBA" id="ARBA00023274"/>
    </source>
</evidence>
<dbReference type="OMA" id="PAAIKPY"/>
<dbReference type="AlphaFoldDB" id="D8LTB2"/>
<keyword evidence="3" id="KW-0687">Ribonucleoprotein</keyword>
<dbReference type="CDD" id="cd05797">
    <property type="entry name" value="Ribosomal_L10"/>
    <property type="match status" value="1"/>
</dbReference>
<evidence type="ECO:0000313" key="6">
    <source>
        <dbReference type="Proteomes" id="UP000002630"/>
    </source>
</evidence>
<dbReference type="InParanoid" id="D8LTB2"/>
<proteinExistence type="inferred from homology"/>
<dbReference type="PANTHER" id="PTHR11560">
    <property type="entry name" value="39S RIBOSOMAL PROTEIN L10, MITOCHONDRIAL"/>
    <property type="match status" value="1"/>
</dbReference>
<reference evidence="5 6" key="1">
    <citation type="journal article" date="2010" name="Nature">
        <title>The Ectocarpus genome and the independent evolution of multicellularity in brown algae.</title>
        <authorList>
            <person name="Cock J.M."/>
            <person name="Sterck L."/>
            <person name="Rouze P."/>
            <person name="Scornet D."/>
            <person name="Allen A.E."/>
            <person name="Amoutzias G."/>
            <person name="Anthouard V."/>
            <person name="Artiguenave F."/>
            <person name="Aury J.M."/>
            <person name="Badger J.H."/>
            <person name="Beszteri B."/>
            <person name="Billiau K."/>
            <person name="Bonnet E."/>
            <person name="Bothwell J.H."/>
            <person name="Bowler C."/>
            <person name="Boyen C."/>
            <person name="Brownlee C."/>
            <person name="Carrano C.J."/>
            <person name="Charrier B."/>
            <person name="Cho G.Y."/>
            <person name="Coelho S.M."/>
            <person name="Collen J."/>
            <person name="Corre E."/>
            <person name="Da Silva C."/>
            <person name="Delage L."/>
            <person name="Delaroque N."/>
            <person name="Dittami S.M."/>
            <person name="Doulbeau S."/>
            <person name="Elias M."/>
            <person name="Farnham G."/>
            <person name="Gachon C.M."/>
            <person name="Gschloessl B."/>
            <person name="Heesch S."/>
            <person name="Jabbari K."/>
            <person name="Jubin C."/>
            <person name="Kawai H."/>
            <person name="Kimura K."/>
            <person name="Kloareg B."/>
            <person name="Kupper F.C."/>
            <person name="Lang D."/>
            <person name="Le Bail A."/>
            <person name="Leblanc C."/>
            <person name="Lerouge P."/>
            <person name="Lohr M."/>
            <person name="Lopez P.J."/>
            <person name="Martens C."/>
            <person name="Maumus F."/>
            <person name="Michel G."/>
            <person name="Miranda-Saavedra D."/>
            <person name="Morales J."/>
            <person name="Moreau H."/>
            <person name="Motomura T."/>
            <person name="Nagasato C."/>
            <person name="Napoli C.A."/>
            <person name="Nelson D.R."/>
            <person name="Nyvall-Collen P."/>
            <person name="Peters A.F."/>
            <person name="Pommier C."/>
            <person name="Potin P."/>
            <person name="Poulain J."/>
            <person name="Quesneville H."/>
            <person name="Read B."/>
            <person name="Rensing S.A."/>
            <person name="Ritter A."/>
            <person name="Rousvoal S."/>
            <person name="Samanta M."/>
            <person name="Samson G."/>
            <person name="Schroeder D.C."/>
            <person name="Segurens B."/>
            <person name="Strittmatter M."/>
            <person name="Tonon T."/>
            <person name="Tregear J.W."/>
            <person name="Valentin K."/>
            <person name="von Dassow P."/>
            <person name="Yamagishi T."/>
            <person name="Van de Peer Y."/>
            <person name="Wincker P."/>
        </authorList>
    </citation>
    <scope>NUCLEOTIDE SEQUENCE [LARGE SCALE GENOMIC DNA]</scope>
    <source>
        <strain evidence="6">Ec32 / CCAP1310/4</strain>
    </source>
</reference>
<dbReference type="InterPro" id="IPR047865">
    <property type="entry name" value="Ribosomal_uL10_bac_type"/>
</dbReference>
<feature type="signal peptide" evidence="4">
    <location>
        <begin position="1"/>
        <end position="17"/>
    </location>
</feature>
<keyword evidence="2 5" id="KW-0689">Ribosomal protein</keyword>
<evidence type="ECO:0000256" key="4">
    <source>
        <dbReference type="SAM" id="SignalP"/>
    </source>
</evidence>
<dbReference type="GO" id="GO:1990904">
    <property type="term" value="C:ribonucleoprotein complex"/>
    <property type="evidence" value="ECO:0007669"/>
    <property type="project" value="UniProtKB-KW"/>
</dbReference>
<evidence type="ECO:0000313" key="5">
    <source>
        <dbReference type="EMBL" id="CBN77983.1"/>
    </source>
</evidence>
<dbReference type="STRING" id="2880.D8LTB2"/>
<evidence type="ECO:0000256" key="2">
    <source>
        <dbReference type="ARBA" id="ARBA00022980"/>
    </source>
</evidence>
<dbReference type="SUPFAM" id="SSF160369">
    <property type="entry name" value="Ribosomal protein L10-like"/>
    <property type="match status" value="1"/>
</dbReference>
<gene>
    <name evidence="5" type="primary">PSRP</name>
    <name evidence="5" type="ORF">Esi_0081_0084</name>
</gene>
<keyword evidence="6" id="KW-1185">Reference proteome</keyword>
<dbReference type="EMBL" id="FN649047">
    <property type="protein sequence ID" value="CBN77983.1"/>
    <property type="molecule type" value="Genomic_DNA"/>
</dbReference>
<protein>
    <submittedName>
        <fullName evidence="5">50S ribosomal protein L10</fullName>
    </submittedName>
</protein>
<dbReference type="OrthoDB" id="360689at2759"/>